<dbReference type="Proteomes" id="UP001215598">
    <property type="component" value="Unassembled WGS sequence"/>
</dbReference>
<proteinExistence type="predicted"/>
<sequence length="951" mass="108059">MGSRGQGKKVKQRMLGRPPVVRATVHTYTEAGGLISSIKPIRPTAAKKKRDQAEKELQQEHANITAQACQTLNEIRDVPQEEIDWQDEPMGVEDLDDLLAGRAEALPLSGAGGKFRDTLEAGLRAERLPKGKRAKDLRKRRDHIAKQVSLFAGQMKAIGDAYMQWGVEVRDNLYEDRAPFPEDKIAKHMPPVTVVDVFRTYTACIPIRKGDVFTAASFFARGLVPCASHRPKVVFSIRLLDLFRVMHLRTPQVSIQSWVKAIANLHGVPFKPYQAQQFWVAYDLYLATLKESKQRVDMVLGQDGPRWRRENCCPACMNKLEGEAHLKHSMLITMDGNDSLKCVLRKEPADFDDEGNPLPGVSRERFDPRAVDAGGDYFLPREQVNRWEKDRLKDMGRAKPADVGRAKPADEKTQCEERWKNLADDSFKKMWAIYDETGIFMSLCRHGFVLAVADMVRSGELSKYALAIEEDTLDCYGHDVVIGFDTACGNAKTLWNSPLGPRALLQNLILIVGAFYGHAHNRLCQLLFLISYIEGMGLEDLEGCERFFSKSNANAGSVRYASIFHRLQTLTNYFAHVDTHNTYANLSKFLVDNYWQALGILDTEPALRAKIDSVDVFPARLQEELKFLKSLMGEAEEDTLHMEYYQRLVNFADRTLKRDLARQPGSPVTARRHAEENWDKAFADVQQSEAALGVVDRWEPTGPQWAEAAHLVSTKRYRMALLKLERLVIQRMFELTKMNLSQTGYKLRKHIAKALQARSQAIRTALKTYNTAAASLAPPGRALSWSEVVAYAFLADFDLLRDPEKIGEIERAKEEIIRCNIEIRRLVTYIRDEQAFLLDAEKRLKGRDPGLAWSVRRYRWARERYNEAHMKRLRTFAKKAGHRFTGTLEPGVAVKKPPGPNDLTMEDIDGREGEELNRELSARMEEDDVGEQAEGEQLAEEIFTVYMVAEE</sequence>
<evidence type="ECO:0000313" key="1">
    <source>
        <dbReference type="EMBL" id="KAJ7744928.1"/>
    </source>
</evidence>
<evidence type="ECO:0008006" key="3">
    <source>
        <dbReference type="Google" id="ProtNLM"/>
    </source>
</evidence>
<accession>A0AAD7IMV4</accession>
<dbReference type="PANTHER" id="PTHR33096:SF1">
    <property type="entry name" value="CXC1-LIKE CYSTEINE CLUSTER ASSOCIATED WITH KDZ TRANSPOSASES DOMAIN-CONTAINING PROTEIN"/>
    <property type="match status" value="1"/>
</dbReference>
<name>A0AAD7IMV4_9AGAR</name>
<gene>
    <name evidence="1" type="ORF">B0H16DRAFT_1463071</name>
</gene>
<protein>
    <recommendedName>
        <fullName evidence="3">CxC1-like cysteine cluster associated with KDZ transposases domain-containing protein</fullName>
    </recommendedName>
</protein>
<comment type="caution">
    <text evidence="1">The sequence shown here is derived from an EMBL/GenBank/DDBJ whole genome shotgun (WGS) entry which is preliminary data.</text>
</comment>
<reference evidence="1" key="1">
    <citation type="submission" date="2023-03" db="EMBL/GenBank/DDBJ databases">
        <title>Massive genome expansion in bonnet fungi (Mycena s.s.) driven by repeated elements and novel gene families across ecological guilds.</title>
        <authorList>
            <consortium name="Lawrence Berkeley National Laboratory"/>
            <person name="Harder C.B."/>
            <person name="Miyauchi S."/>
            <person name="Viragh M."/>
            <person name="Kuo A."/>
            <person name="Thoen E."/>
            <person name="Andreopoulos B."/>
            <person name="Lu D."/>
            <person name="Skrede I."/>
            <person name="Drula E."/>
            <person name="Henrissat B."/>
            <person name="Morin E."/>
            <person name="Kohler A."/>
            <person name="Barry K."/>
            <person name="LaButti K."/>
            <person name="Morin E."/>
            <person name="Salamov A."/>
            <person name="Lipzen A."/>
            <person name="Mereny Z."/>
            <person name="Hegedus B."/>
            <person name="Baldrian P."/>
            <person name="Stursova M."/>
            <person name="Weitz H."/>
            <person name="Taylor A."/>
            <person name="Grigoriev I.V."/>
            <person name="Nagy L.G."/>
            <person name="Martin F."/>
            <person name="Kauserud H."/>
        </authorList>
    </citation>
    <scope>NUCLEOTIDE SEQUENCE</scope>
    <source>
        <strain evidence="1">CBHHK182m</strain>
    </source>
</reference>
<evidence type="ECO:0000313" key="2">
    <source>
        <dbReference type="Proteomes" id="UP001215598"/>
    </source>
</evidence>
<dbReference type="Pfam" id="PF18758">
    <property type="entry name" value="KDZ"/>
    <property type="match status" value="1"/>
</dbReference>
<dbReference type="EMBL" id="JARKIB010000085">
    <property type="protein sequence ID" value="KAJ7744928.1"/>
    <property type="molecule type" value="Genomic_DNA"/>
</dbReference>
<dbReference type="AlphaFoldDB" id="A0AAD7IMV4"/>
<keyword evidence="2" id="KW-1185">Reference proteome</keyword>
<dbReference type="PANTHER" id="PTHR33096">
    <property type="entry name" value="CXC2 DOMAIN-CONTAINING PROTEIN"/>
    <property type="match status" value="1"/>
</dbReference>
<organism evidence="1 2">
    <name type="scientific">Mycena metata</name>
    <dbReference type="NCBI Taxonomy" id="1033252"/>
    <lineage>
        <taxon>Eukaryota</taxon>
        <taxon>Fungi</taxon>
        <taxon>Dikarya</taxon>
        <taxon>Basidiomycota</taxon>
        <taxon>Agaricomycotina</taxon>
        <taxon>Agaricomycetes</taxon>
        <taxon>Agaricomycetidae</taxon>
        <taxon>Agaricales</taxon>
        <taxon>Marasmiineae</taxon>
        <taxon>Mycenaceae</taxon>
        <taxon>Mycena</taxon>
    </lineage>
</organism>
<dbReference type="InterPro" id="IPR040521">
    <property type="entry name" value="KDZ"/>
</dbReference>